<feature type="compositionally biased region" description="Gly residues" evidence="1">
    <location>
        <begin position="265"/>
        <end position="276"/>
    </location>
</feature>
<organism evidence="3 4">
    <name type="scientific">Anguilla anguilla</name>
    <name type="common">European freshwater eel</name>
    <name type="synonym">Muraena anguilla</name>
    <dbReference type="NCBI Taxonomy" id="7936"/>
    <lineage>
        <taxon>Eukaryota</taxon>
        <taxon>Metazoa</taxon>
        <taxon>Chordata</taxon>
        <taxon>Craniata</taxon>
        <taxon>Vertebrata</taxon>
        <taxon>Euteleostomi</taxon>
        <taxon>Actinopterygii</taxon>
        <taxon>Neopterygii</taxon>
        <taxon>Teleostei</taxon>
        <taxon>Anguilliformes</taxon>
        <taxon>Anguillidae</taxon>
        <taxon>Anguilla</taxon>
    </lineage>
</organism>
<accession>A0A9D3MU24</accession>
<feature type="region of interest" description="Disordered" evidence="1">
    <location>
        <begin position="57"/>
        <end position="82"/>
    </location>
</feature>
<keyword evidence="2" id="KW-0732">Signal</keyword>
<evidence type="ECO:0000256" key="1">
    <source>
        <dbReference type="SAM" id="MobiDB-lite"/>
    </source>
</evidence>
<evidence type="ECO:0008006" key="5">
    <source>
        <dbReference type="Google" id="ProtNLM"/>
    </source>
</evidence>
<evidence type="ECO:0000313" key="4">
    <source>
        <dbReference type="Proteomes" id="UP001044222"/>
    </source>
</evidence>
<feature type="compositionally biased region" description="Basic and acidic residues" evidence="1">
    <location>
        <begin position="57"/>
        <end position="75"/>
    </location>
</feature>
<dbReference type="EMBL" id="JAFIRN010000002">
    <property type="protein sequence ID" value="KAG5855229.1"/>
    <property type="molecule type" value="Genomic_DNA"/>
</dbReference>
<evidence type="ECO:0000313" key="3">
    <source>
        <dbReference type="EMBL" id="KAG5855229.1"/>
    </source>
</evidence>
<reference evidence="3" key="1">
    <citation type="submission" date="2021-01" db="EMBL/GenBank/DDBJ databases">
        <title>A chromosome-scale assembly of European eel, Anguilla anguilla.</title>
        <authorList>
            <person name="Henkel C."/>
            <person name="Jong-Raadsen S.A."/>
            <person name="Dufour S."/>
            <person name="Weltzien F.-A."/>
            <person name="Palstra A.P."/>
            <person name="Pelster B."/>
            <person name="Spaink H.P."/>
            <person name="Van Den Thillart G.E."/>
            <person name="Jansen H."/>
            <person name="Zahm M."/>
            <person name="Klopp C."/>
            <person name="Cedric C."/>
            <person name="Louis A."/>
            <person name="Berthelot C."/>
            <person name="Parey E."/>
            <person name="Roest Crollius H."/>
            <person name="Montfort J."/>
            <person name="Robinson-Rechavi M."/>
            <person name="Bucao C."/>
            <person name="Bouchez O."/>
            <person name="Gislard M."/>
            <person name="Lluch J."/>
            <person name="Milhes M."/>
            <person name="Lampietro C."/>
            <person name="Lopez Roques C."/>
            <person name="Donnadieu C."/>
            <person name="Braasch I."/>
            <person name="Desvignes T."/>
            <person name="Postlethwait J."/>
            <person name="Bobe J."/>
            <person name="Guiguen Y."/>
            <person name="Dirks R."/>
        </authorList>
    </citation>
    <scope>NUCLEOTIDE SEQUENCE</scope>
    <source>
        <strain evidence="3">Tag_6206</strain>
        <tissue evidence="3">Liver</tissue>
    </source>
</reference>
<feature type="signal peptide" evidence="2">
    <location>
        <begin position="1"/>
        <end position="15"/>
    </location>
</feature>
<gene>
    <name evidence="3" type="ORF">ANANG_G00046870</name>
</gene>
<name>A0A9D3MU24_ANGAN</name>
<dbReference type="Proteomes" id="UP001044222">
    <property type="component" value="Unassembled WGS sequence"/>
</dbReference>
<sequence length="317" mass="31595">MTSMGLGLLLRVALLGDFGGLGRLRAALSPRWTGRGQQGVVADGRGGANVGRVLPVRREGGGGRREAGLPRRHGEIGGGGRPVHHVPVHAALPPREQLRPLASHLGDLGPLGGRVGLGGHRRRQPALVDLHEVAGLRPQVEEVLLGAGLEPGLRPRPGLLVQVLHQRQQLGVGRVLLLLLGGAEHGLLAAAATGLLQDAGAGGGHGDPLLAGRQGLGGVGGGGHCVGTGVAGETGRGGGGGHGDVRVERHLRRWRGGTATAQGWWAGGEKAGGERGPTGVEDGEKGVAVVGVGQVVGGAGGGGKAVTGAGAKVREMA</sequence>
<feature type="chain" id="PRO_5038394335" description="Secreted protein" evidence="2">
    <location>
        <begin position="16"/>
        <end position="317"/>
    </location>
</feature>
<protein>
    <recommendedName>
        <fullName evidence="5">Secreted protein</fullName>
    </recommendedName>
</protein>
<evidence type="ECO:0000256" key="2">
    <source>
        <dbReference type="SAM" id="SignalP"/>
    </source>
</evidence>
<dbReference type="AlphaFoldDB" id="A0A9D3MU24"/>
<keyword evidence="4" id="KW-1185">Reference proteome</keyword>
<feature type="region of interest" description="Disordered" evidence="1">
    <location>
        <begin position="258"/>
        <end position="279"/>
    </location>
</feature>
<comment type="caution">
    <text evidence="3">The sequence shown here is derived from an EMBL/GenBank/DDBJ whole genome shotgun (WGS) entry which is preliminary data.</text>
</comment>
<proteinExistence type="predicted"/>